<keyword evidence="4 6" id="KW-1133">Transmembrane helix</keyword>
<feature type="domain" description="EamA" evidence="7">
    <location>
        <begin position="170"/>
        <end position="305"/>
    </location>
</feature>
<dbReference type="PANTHER" id="PTHR32322">
    <property type="entry name" value="INNER MEMBRANE TRANSPORTER"/>
    <property type="match status" value="1"/>
</dbReference>
<feature type="transmembrane region" description="Helical" evidence="6">
    <location>
        <begin position="288"/>
        <end position="305"/>
    </location>
</feature>
<evidence type="ECO:0000256" key="5">
    <source>
        <dbReference type="ARBA" id="ARBA00023136"/>
    </source>
</evidence>
<feature type="transmembrane region" description="Helical" evidence="6">
    <location>
        <begin position="87"/>
        <end position="105"/>
    </location>
</feature>
<evidence type="ECO:0000256" key="3">
    <source>
        <dbReference type="ARBA" id="ARBA00022692"/>
    </source>
</evidence>
<gene>
    <name evidence="8" type="primary">ydeD</name>
    <name evidence="8" type="ORF">COOX1_3009</name>
</gene>
<evidence type="ECO:0000313" key="9">
    <source>
        <dbReference type="Proteomes" id="UP000502196"/>
    </source>
</evidence>
<evidence type="ECO:0000256" key="4">
    <source>
        <dbReference type="ARBA" id="ARBA00022989"/>
    </source>
</evidence>
<dbReference type="Proteomes" id="UP000502196">
    <property type="component" value="Chromosome"/>
</dbReference>
<reference evidence="8 9" key="1">
    <citation type="submission" date="2020-04" db="EMBL/GenBank/DDBJ databases">
        <authorList>
            <person name="Hogendoorn C."/>
        </authorList>
    </citation>
    <scope>NUCLEOTIDE SEQUENCE [LARGE SCALE GENOMIC DNA]</scope>
    <source>
        <strain evidence="8">COOX1</strain>
    </source>
</reference>
<feature type="domain" description="EamA" evidence="7">
    <location>
        <begin position="16"/>
        <end position="156"/>
    </location>
</feature>
<dbReference type="InterPro" id="IPR000620">
    <property type="entry name" value="EamA_dom"/>
</dbReference>
<dbReference type="InterPro" id="IPR050638">
    <property type="entry name" value="AA-Vitamin_Transporters"/>
</dbReference>
<keyword evidence="3 6" id="KW-0812">Transmembrane</keyword>
<sequence length="308" mass="32113">MDEGSYPGTTRSGRVKGFVMVLAAAVFWGLSGTAAQVLFQGEGFRPEWLVTVRMGVSGMILVLRTAVFAGPRAALGPLVHPLDALRLTLFGIFGMLGVQYSYFASVAEGNAATATLLQYLAPAMIVLYAAARSRRMPGLRQIAAVGLALAGTFLLVTGGQIQALTVPWTSVVWGLASAVTLAFYTVYPGGLLRRYGAPATVGWAMMVGTAVPALGGALQPGPAVPGETWWIAWVLTAFVVFFGTLVAFLFYLTSLRFLTPAETSLLASAEPLSAVVSAALFLHVNLGMTGAAGAACILAAVVLLARPK</sequence>
<evidence type="ECO:0000256" key="2">
    <source>
        <dbReference type="ARBA" id="ARBA00007362"/>
    </source>
</evidence>
<feature type="transmembrane region" description="Helical" evidence="6">
    <location>
        <begin position="51"/>
        <end position="75"/>
    </location>
</feature>
<dbReference type="SUPFAM" id="SSF103481">
    <property type="entry name" value="Multidrug resistance efflux transporter EmrE"/>
    <property type="match status" value="2"/>
</dbReference>
<dbReference type="Pfam" id="PF00892">
    <property type="entry name" value="EamA"/>
    <property type="match status" value="2"/>
</dbReference>
<feature type="transmembrane region" description="Helical" evidence="6">
    <location>
        <begin position="142"/>
        <end position="161"/>
    </location>
</feature>
<evidence type="ECO:0000313" key="8">
    <source>
        <dbReference type="EMBL" id="CAB3395634.1"/>
    </source>
</evidence>
<feature type="transmembrane region" description="Helical" evidence="6">
    <location>
        <begin position="18"/>
        <end position="39"/>
    </location>
</feature>
<evidence type="ECO:0000259" key="7">
    <source>
        <dbReference type="Pfam" id="PF00892"/>
    </source>
</evidence>
<feature type="transmembrane region" description="Helical" evidence="6">
    <location>
        <begin position="264"/>
        <end position="282"/>
    </location>
</feature>
<protein>
    <submittedName>
        <fullName evidence="8">Uncharacterized transporter YdeD</fullName>
    </submittedName>
</protein>
<dbReference type="RefSeq" id="WP_232059738.1">
    <property type="nucleotide sequence ID" value="NZ_CP047972.1"/>
</dbReference>
<dbReference type="AlphaFoldDB" id="A0A6F9EGM0"/>
<organism evidence="8 9">
    <name type="scientific">Kyrpidia spormannii</name>
    <dbReference type="NCBI Taxonomy" id="2055160"/>
    <lineage>
        <taxon>Bacteria</taxon>
        <taxon>Bacillati</taxon>
        <taxon>Bacillota</taxon>
        <taxon>Bacilli</taxon>
        <taxon>Bacillales</taxon>
        <taxon>Alicyclobacillaceae</taxon>
        <taxon>Kyrpidia</taxon>
    </lineage>
</organism>
<name>A0A6F9EGM0_9BACL</name>
<comment type="similarity">
    <text evidence="2">Belongs to the EamA transporter family.</text>
</comment>
<accession>A0A6F9EGM0</accession>
<feature type="transmembrane region" description="Helical" evidence="6">
    <location>
        <begin position="199"/>
        <end position="218"/>
    </location>
</feature>
<feature type="transmembrane region" description="Helical" evidence="6">
    <location>
        <begin position="167"/>
        <end position="187"/>
    </location>
</feature>
<feature type="transmembrane region" description="Helical" evidence="6">
    <location>
        <begin position="111"/>
        <end position="130"/>
    </location>
</feature>
<comment type="subcellular location">
    <subcellularLocation>
        <location evidence="1">Endomembrane system</location>
        <topology evidence="1">Multi-pass membrane protein</topology>
    </subcellularLocation>
</comment>
<dbReference type="PANTHER" id="PTHR32322:SF2">
    <property type="entry name" value="EAMA DOMAIN-CONTAINING PROTEIN"/>
    <property type="match status" value="1"/>
</dbReference>
<feature type="transmembrane region" description="Helical" evidence="6">
    <location>
        <begin position="230"/>
        <end position="252"/>
    </location>
</feature>
<proteinExistence type="inferred from homology"/>
<dbReference type="GO" id="GO:0016020">
    <property type="term" value="C:membrane"/>
    <property type="evidence" value="ECO:0007669"/>
    <property type="project" value="UniProtKB-SubCell"/>
</dbReference>
<keyword evidence="5 6" id="KW-0472">Membrane</keyword>
<evidence type="ECO:0000256" key="6">
    <source>
        <dbReference type="SAM" id="Phobius"/>
    </source>
</evidence>
<dbReference type="InterPro" id="IPR037185">
    <property type="entry name" value="EmrE-like"/>
</dbReference>
<evidence type="ECO:0000256" key="1">
    <source>
        <dbReference type="ARBA" id="ARBA00004127"/>
    </source>
</evidence>
<dbReference type="EMBL" id="LR792683">
    <property type="protein sequence ID" value="CAB3395634.1"/>
    <property type="molecule type" value="Genomic_DNA"/>
</dbReference>